<organism evidence="9 10">
    <name type="scientific">Luteolibacter rhizosphaerae</name>
    <dbReference type="NCBI Taxonomy" id="2989719"/>
    <lineage>
        <taxon>Bacteria</taxon>
        <taxon>Pseudomonadati</taxon>
        <taxon>Verrucomicrobiota</taxon>
        <taxon>Verrucomicrobiia</taxon>
        <taxon>Verrucomicrobiales</taxon>
        <taxon>Verrucomicrobiaceae</taxon>
        <taxon>Luteolibacter</taxon>
    </lineage>
</organism>
<evidence type="ECO:0000256" key="3">
    <source>
        <dbReference type="ARBA" id="ARBA00022722"/>
    </source>
</evidence>
<name>A0ABT3G937_9BACT</name>
<evidence type="ECO:0000256" key="1">
    <source>
        <dbReference type="ARBA" id="ARBA00001946"/>
    </source>
</evidence>
<keyword evidence="3" id="KW-0540">Nuclease</keyword>
<evidence type="ECO:0000256" key="4">
    <source>
        <dbReference type="ARBA" id="ARBA00022723"/>
    </source>
</evidence>
<comment type="caution">
    <text evidence="9">The sequence shown here is derived from an EMBL/GenBank/DDBJ whole genome shotgun (WGS) entry which is preliminary data.</text>
</comment>
<dbReference type="EMBL" id="JAPDDR010000014">
    <property type="protein sequence ID" value="MCW1916362.1"/>
    <property type="molecule type" value="Genomic_DNA"/>
</dbReference>
<sequence length="133" mass="14745">MTDLVLVDTNVILDVTTNDPVWRPWSEDRLAESIGQMVINPLIYIELCHGADHIGEVELLLASLGLPYLELPREALFLASQAFRSYRLKGGTKSAPLAGFFIGAHAQAEGFKILTRDAGRYRTYFPSVPLICP</sequence>
<keyword evidence="10" id="KW-1185">Reference proteome</keyword>
<keyword evidence="2" id="KW-1277">Toxin-antitoxin system</keyword>
<evidence type="ECO:0000256" key="7">
    <source>
        <dbReference type="ARBA" id="ARBA00038093"/>
    </source>
</evidence>
<evidence type="ECO:0000313" key="9">
    <source>
        <dbReference type="EMBL" id="MCW1916362.1"/>
    </source>
</evidence>
<proteinExistence type="inferred from homology"/>
<dbReference type="Gene3D" id="3.40.50.1010">
    <property type="entry name" value="5'-nuclease"/>
    <property type="match status" value="1"/>
</dbReference>
<comment type="similarity">
    <text evidence="7">Belongs to the PINc/VapC protein family.</text>
</comment>
<dbReference type="InterPro" id="IPR050556">
    <property type="entry name" value="Type_II_TA_system_RNase"/>
</dbReference>
<evidence type="ECO:0000313" key="10">
    <source>
        <dbReference type="Proteomes" id="UP001165653"/>
    </source>
</evidence>
<protein>
    <submittedName>
        <fullName evidence="9">PIN domain-containing protein</fullName>
    </submittedName>
</protein>
<keyword evidence="5" id="KW-0378">Hydrolase</keyword>
<evidence type="ECO:0000259" key="8">
    <source>
        <dbReference type="Pfam" id="PF01850"/>
    </source>
</evidence>
<dbReference type="PANTHER" id="PTHR33653:SF1">
    <property type="entry name" value="RIBONUCLEASE VAPC2"/>
    <property type="match status" value="1"/>
</dbReference>
<evidence type="ECO:0000256" key="5">
    <source>
        <dbReference type="ARBA" id="ARBA00022801"/>
    </source>
</evidence>
<accession>A0ABT3G937</accession>
<reference evidence="9" key="1">
    <citation type="submission" date="2022-10" db="EMBL/GenBank/DDBJ databases">
        <title>Luteolibacter sp. GHJ8, whole genome shotgun sequencing project.</title>
        <authorList>
            <person name="Zhao G."/>
            <person name="Shen L."/>
        </authorList>
    </citation>
    <scope>NUCLEOTIDE SEQUENCE</scope>
    <source>
        <strain evidence="9">GHJ8</strain>
    </source>
</reference>
<dbReference type="InterPro" id="IPR002716">
    <property type="entry name" value="PIN_dom"/>
</dbReference>
<keyword evidence="4" id="KW-0479">Metal-binding</keyword>
<comment type="cofactor">
    <cofactor evidence="1">
        <name>Mg(2+)</name>
        <dbReference type="ChEBI" id="CHEBI:18420"/>
    </cofactor>
</comment>
<evidence type="ECO:0000256" key="2">
    <source>
        <dbReference type="ARBA" id="ARBA00022649"/>
    </source>
</evidence>
<feature type="domain" description="PIN" evidence="8">
    <location>
        <begin position="5"/>
        <end position="124"/>
    </location>
</feature>
<dbReference type="Proteomes" id="UP001165653">
    <property type="component" value="Unassembled WGS sequence"/>
</dbReference>
<dbReference type="InterPro" id="IPR029060">
    <property type="entry name" value="PIN-like_dom_sf"/>
</dbReference>
<evidence type="ECO:0000256" key="6">
    <source>
        <dbReference type="ARBA" id="ARBA00022842"/>
    </source>
</evidence>
<dbReference type="SUPFAM" id="SSF88723">
    <property type="entry name" value="PIN domain-like"/>
    <property type="match status" value="1"/>
</dbReference>
<dbReference type="RefSeq" id="WP_264515935.1">
    <property type="nucleotide sequence ID" value="NZ_JAPDDR010000014.1"/>
</dbReference>
<dbReference type="PANTHER" id="PTHR33653">
    <property type="entry name" value="RIBONUCLEASE VAPC2"/>
    <property type="match status" value="1"/>
</dbReference>
<gene>
    <name evidence="9" type="ORF">OJ996_22430</name>
</gene>
<keyword evidence="6" id="KW-0460">Magnesium</keyword>
<dbReference type="Pfam" id="PF01850">
    <property type="entry name" value="PIN"/>
    <property type="match status" value="1"/>
</dbReference>